<dbReference type="EMBL" id="RSCD01000004">
    <property type="protein sequence ID" value="RSH93397.1"/>
    <property type="molecule type" value="Genomic_DNA"/>
</dbReference>
<comment type="caution">
    <text evidence="5">The sequence shown here is derived from an EMBL/GenBank/DDBJ whole genome shotgun (WGS) entry which is preliminary data.</text>
</comment>
<dbReference type="SUPFAM" id="SSF49329">
    <property type="entry name" value="Cu,Zn superoxide dismutase-like"/>
    <property type="match status" value="1"/>
</dbReference>
<evidence type="ECO:0000256" key="3">
    <source>
        <dbReference type="ARBA" id="ARBA00016103"/>
    </source>
</evidence>
<dbReference type="GO" id="GO:0006801">
    <property type="term" value="P:superoxide metabolic process"/>
    <property type="evidence" value="ECO:0007669"/>
    <property type="project" value="InterPro"/>
</dbReference>
<dbReference type="Proteomes" id="UP000279259">
    <property type="component" value="Unassembled WGS sequence"/>
</dbReference>
<reference evidence="5 6" key="1">
    <citation type="submission" date="2018-11" db="EMBL/GenBank/DDBJ databases">
        <title>Genome sequence of Saitozyma podzolica DSM 27192.</title>
        <authorList>
            <person name="Aliyu H."/>
            <person name="Gorte O."/>
            <person name="Ochsenreither K."/>
        </authorList>
    </citation>
    <scope>NUCLEOTIDE SEQUENCE [LARGE SCALE GENOMIC DNA]</scope>
    <source>
        <strain evidence="5 6">DSM 27192</strain>
    </source>
</reference>
<dbReference type="Gene3D" id="2.60.40.200">
    <property type="entry name" value="Superoxide dismutase, copper/zinc binding domain"/>
    <property type="match status" value="1"/>
</dbReference>
<keyword evidence="6" id="KW-1185">Reference proteome</keyword>
<dbReference type="CDD" id="cd00371">
    <property type="entry name" value="HMA"/>
    <property type="match status" value="1"/>
</dbReference>
<evidence type="ECO:0000256" key="1">
    <source>
        <dbReference type="ARBA" id="ARBA00001973"/>
    </source>
</evidence>
<dbReference type="STRING" id="1890683.A0A427YQQ2"/>
<dbReference type="InterPro" id="IPR006121">
    <property type="entry name" value="HMA_dom"/>
</dbReference>
<organism evidence="5 6">
    <name type="scientific">Saitozyma podzolica</name>
    <dbReference type="NCBI Taxonomy" id="1890683"/>
    <lineage>
        <taxon>Eukaryota</taxon>
        <taxon>Fungi</taxon>
        <taxon>Dikarya</taxon>
        <taxon>Basidiomycota</taxon>
        <taxon>Agaricomycotina</taxon>
        <taxon>Tremellomycetes</taxon>
        <taxon>Tremellales</taxon>
        <taxon>Trimorphomycetaceae</taxon>
        <taxon>Saitozyma</taxon>
    </lineage>
</organism>
<evidence type="ECO:0000313" key="5">
    <source>
        <dbReference type="EMBL" id="RSH93397.1"/>
    </source>
</evidence>
<dbReference type="GO" id="GO:0046872">
    <property type="term" value="F:metal ion binding"/>
    <property type="evidence" value="ECO:0007669"/>
    <property type="project" value="InterPro"/>
</dbReference>
<protein>
    <recommendedName>
        <fullName evidence="3">Superoxide dismutase 1 copper chaperone</fullName>
    </recommendedName>
</protein>
<comment type="similarity">
    <text evidence="2">Belongs to the CCS1 family.</text>
</comment>
<dbReference type="SUPFAM" id="SSF55008">
    <property type="entry name" value="HMA, heavy metal-associated domain"/>
    <property type="match status" value="1"/>
</dbReference>
<dbReference type="InterPro" id="IPR036163">
    <property type="entry name" value="HMA_dom_sf"/>
</dbReference>
<evidence type="ECO:0000313" key="6">
    <source>
        <dbReference type="Proteomes" id="UP000279259"/>
    </source>
</evidence>
<comment type="cofactor">
    <cofactor evidence="1">
        <name>Cu(2+)</name>
        <dbReference type="ChEBI" id="CHEBI:29036"/>
    </cofactor>
</comment>
<evidence type="ECO:0000259" key="4">
    <source>
        <dbReference type="PROSITE" id="PS50846"/>
    </source>
</evidence>
<proteinExistence type="inferred from homology"/>
<dbReference type="Pfam" id="PF00403">
    <property type="entry name" value="HMA"/>
    <property type="match status" value="1"/>
</dbReference>
<gene>
    <name evidence="5" type="primary">CCS1_2</name>
    <name evidence="5" type="ORF">EHS25_007753</name>
</gene>
<dbReference type="InterPro" id="IPR036423">
    <property type="entry name" value="SOD-like_Cu/Zn_dom_sf"/>
</dbReference>
<accession>A0A427YQQ2</accession>
<sequence>MALASVPFKSEFAVDMTCQNVSSKYFQDDNDDHARCRADQAKCVSAVQDSLRDLPGMERYDIDLEKKRVTITGKTPPSQLLTALKSTGRQVIVRGASAASPTLPAQAAVSILESPLPIPTSIASTSNPILASLPASSAALKPLPGLAEDEFSQKVFGICRFVQIAPRTVLMDLTVRLPPPANVGLGPSQRAFDVYVSSTGNLVDPPNSTGKPFLPLGRIQPDKDGYGDLFREVEGELWEWIGRACVVQAEATSAPASAGVVESEQTAKSGVGKIFAGVVARSAGAWGNEKTVCACSGRTMWEEGRDMEKKSML</sequence>
<dbReference type="OrthoDB" id="689350at2759"/>
<dbReference type="PROSITE" id="PS50846">
    <property type="entry name" value="HMA_2"/>
    <property type="match status" value="1"/>
</dbReference>
<dbReference type="AlphaFoldDB" id="A0A427YQQ2"/>
<dbReference type="Gene3D" id="3.30.70.100">
    <property type="match status" value="1"/>
</dbReference>
<evidence type="ECO:0000256" key="2">
    <source>
        <dbReference type="ARBA" id="ARBA00010636"/>
    </source>
</evidence>
<feature type="domain" description="HMA" evidence="4">
    <location>
        <begin position="22"/>
        <end position="92"/>
    </location>
</feature>
<name>A0A427YQQ2_9TREE</name>